<dbReference type="Proteomes" id="UP001596220">
    <property type="component" value="Unassembled WGS sequence"/>
</dbReference>
<dbReference type="PROSITE" id="PS51257">
    <property type="entry name" value="PROKAR_LIPOPROTEIN"/>
    <property type="match status" value="1"/>
</dbReference>
<feature type="region of interest" description="Disordered" evidence="1">
    <location>
        <begin position="39"/>
        <end position="63"/>
    </location>
</feature>
<sequence length="293" mass="30185">MGARVGVALATALIVLTGCGAGGTSSGAADVAAPAPAQVPGGVAENGEPGGVPGGAAKEDRPAAEQTARQLVRSATVELVAADVGGTVTRLKDLVALRGGYSSQENATPTRASVTLRVPGEQLDGVLRSVGELDGAEVVRREVRTEDVTEQVVDVEARLANQRASVGRVRALLERASSTSEITDIEEELTGRLAELESLQRRHDVLKGQVAMATLTVTVGERPGEPAPPEPDDQDFLGAFAGGWRALVDGVGLLLVVVGAVLPFALVLGLPGAAAYLWWRRRKTALTGVSLPK</sequence>
<evidence type="ECO:0000313" key="5">
    <source>
        <dbReference type="EMBL" id="MFC6089376.1"/>
    </source>
</evidence>
<dbReference type="EMBL" id="JBHSQO010000006">
    <property type="protein sequence ID" value="MFC6089376.1"/>
    <property type="molecule type" value="Genomic_DNA"/>
</dbReference>
<gene>
    <name evidence="5" type="ORF">ACFP3R_08845</name>
</gene>
<accession>A0ABW1P1T3</accession>
<keyword evidence="2" id="KW-0812">Transmembrane</keyword>
<keyword evidence="2" id="KW-1133">Transmembrane helix</keyword>
<evidence type="ECO:0000256" key="1">
    <source>
        <dbReference type="SAM" id="MobiDB-lite"/>
    </source>
</evidence>
<comment type="caution">
    <text evidence="5">The sequence shown here is derived from an EMBL/GenBank/DDBJ whole genome shotgun (WGS) entry which is preliminary data.</text>
</comment>
<proteinExistence type="predicted"/>
<feature type="transmembrane region" description="Helical" evidence="2">
    <location>
        <begin position="253"/>
        <end position="279"/>
    </location>
</feature>
<feature type="chain" id="PRO_5047343484" evidence="3">
    <location>
        <begin position="29"/>
        <end position="293"/>
    </location>
</feature>
<keyword evidence="6" id="KW-1185">Reference proteome</keyword>
<name>A0ABW1P1T3_9PSEU</name>
<dbReference type="Pfam" id="PF14257">
    <property type="entry name" value="DUF4349"/>
    <property type="match status" value="1"/>
</dbReference>
<dbReference type="RefSeq" id="WP_380634520.1">
    <property type="nucleotide sequence ID" value="NZ_JBHSQO010000006.1"/>
</dbReference>
<reference evidence="6" key="1">
    <citation type="journal article" date="2019" name="Int. J. Syst. Evol. Microbiol.">
        <title>The Global Catalogue of Microorganisms (GCM) 10K type strain sequencing project: providing services to taxonomists for standard genome sequencing and annotation.</title>
        <authorList>
            <consortium name="The Broad Institute Genomics Platform"/>
            <consortium name="The Broad Institute Genome Sequencing Center for Infectious Disease"/>
            <person name="Wu L."/>
            <person name="Ma J."/>
        </authorList>
    </citation>
    <scope>NUCLEOTIDE SEQUENCE [LARGE SCALE GENOMIC DNA]</scope>
    <source>
        <strain evidence="6">CGMCC 4.7246</strain>
    </source>
</reference>
<dbReference type="InterPro" id="IPR025645">
    <property type="entry name" value="DUF4349"/>
</dbReference>
<keyword evidence="2" id="KW-0472">Membrane</keyword>
<feature type="domain" description="DUF4349" evidence="4">
    <location>
        <begin position="69"/>
        <end position="274"/>
    </location>
</feature>
<evidence type="ECO:0000259" key="4">
    <source>
        <dbReference type="Pfam" id="PF14257"/>
    </source>
</evidence>
<evidence type="ECO:0000313" key="6">
    <source>
        <dbReference type="Proteomes" id="UP001596220"/>
    </source>
</evidence>
<keyword evidence="3" id="KW-0732">Signal</keyword>
<evidence type="ECO:0000256" key="2">
    <source>
        <dbReference type="SAM" id="Phobius"/>
    </source>
</evidence>
<organism evidence="5 6">
    <name type="scientific">Saccharothrix lopnurensis</name>
    <dbReference type="NCBI Taxonomy" id="1670621"/>
    <lineage>
        <taxon>Bacteria</taxon>
        <taxon>Bacillati</taxon>
        <taxon>Actinomycetota</taxon>
        <taxon>Actinomycetes</taxon>
        <taxon>Pseudonocardiales</taxon>
        <taxon>Pseudonocardiaceae</taxon>
        <taxon>Saccharothrix</taxon>
    </lineage>
</organism>
<evidence type="ECO:0000256" key="3">
    <source>
        <dbReference type="SAM" id="SignalP"/>
    </source>
</evidence>
<feature type="signal peptide" evidence="3">
    <location>
        <begin position="1"/>
        <end position="28"/>
    </location>
</feature>
<protein>
    <submittedName>
        <fullName evidence="5">DUF4349 domain-containing protein</fullName>
    </submittedName>
</protein>